<accession>A0A916XT96</accession>
<reference evidence="2" key="1">
    <citation type="journal article" date="2014" name="Int. J. Syst. Evol. Microbiol.">
        <title>Complete genome sequence of Corynebacterium casei LMG S-19264T (=DSM 44701T), isolated from a smear-ripened cheese.</title>
        <authorList>
            <consortium name="US DOE Joint Genome Institute (JGI-PGF)"/>
            <person name="Walter F."/>
            <person name="Albersmeier A."/>
            <person name="Kalinowski J."/>
            <person name="Ruckert C."/>
        </authorList>
    </citation>
    <scope>NUCLEOTIDE SEQUENCE</scope>
    <source>
        <strain evidence="2">CGMCC 1.15493</strain>
    </source>
</reference>
<gene>
    <name evidence="2" type="ORF">GCM10011335_07090</name>
</gene>
<dbReference type="AlphaFoldDB" id="A0A916XT96"/>
<feature type="region of interest" description="Disordered" evidence="1">
    <location>
        <begin position="156"/>
        <end position="231"/>
    </location>
</feature>
<feature type="region of interest" description="Disordered" evidence="1">
    <location>
        <begin position="1"/>
        <end position="21"/>
    </location>
</feature>
<evidence type="ECO:0000313" key="2">
    <source>
        <dbReference type="EMBL" id="GGD06696.1"/>
    </source>
</evidence>
<evidence type="ECO:0000313" key="3">
    <source>
        <dbReference type="Proteomes" id="UP000613160"/>
    </source>
</evidence>
<evidence type="ECO:0000256" key="1">
    <source>
        <dbReference type="SAM" id="MobiDB-lite"/>
    </source>
</evidence>
<reference evidence="2" key="2">
    <citation type="submission" date="2020-09" db="EMBL/GenBank/DDBJ databases">
        <authorList>
            <person name="Sun Q."/>
            <person name="Zhou Y."/>
        </authorList>
    </citation>
    <scope>NUCLEOTIDE SEQUENCE</scope>
    <source>
        <strain evidence="2">CGMCC 1.15493</strain>
    </source>
</reference>
<proteinExistence type="predicted"/>
<dbReference type="EMBL" id="BMJJ01000001">
    <property type="protein sequence ID" value="GGD06696.1"/>
    <property type="molecule type" value="Genomic_DNA"/>
</dbReference>
<sequence length="256" mass="27016">MLSKAAVVGDTGRRPGRQIGKGADKTMKLRETRISTRGIAVAAMALALTGCVGPTYGTGKTAGEQMLGDLDGMLSLGATKDEAKAISYAPRAELVKPTDTSVLPPPRDSVSAENDPNWPESPEVRSARIKAAADAREGGRDVISADVAIADKEGVTQEQIAANSRVSSPPVHDRAKTTMSPEELDSSRGAFQARLRESKQGSPTTRKYLSEPPVAYRQPAASAPVGDPGVDERVKEARIKGDDEGIGSKLRNLLPF</sequence>
<comment type="caution">
    <text evidence="2">The sequence shown here is derived from an EMBL/GenBank/DDBJ whole genome shotgun (WGS) entry which is preliminary data.</text>
</comment>
<dbReference type="Proteomes" id="UP000613160">
    <property type="component" value="Unassembled WGS sequence"/>
</dbReference>
<name>A0A916XT96_9HYPH</name>
<feature type="compositionally biased region" description="Polar residues" evidence="1">
    <location>
        <begin position="156"/>
        <end position="167"/>
    </location>
</feature>
<protein>
    <submittedName>
        <fullName evidence="2">Uncharacterized protein</fullName>
    </submittedName>
</protein>
<organism evidence="2 3">
    <name type="scientific">Aureimonas glaciei</name>
    <dbReference type="NCBI Taxonomy" id="1776957"/>
    <lineage>
        <taxon>Bacteria</taxon>
        <taxon>Pseudomonadati</taxon>
        <taxon>Pseudomonadota</taxon>
        <taxon>Alphaproteobacteria</taxon>
        <taxon>Hyphomicrobiales</taxon>
        <taxon>Aurantimonadaceae</taxon>
        <taxon>Aureimonas</taxon>
    </lineage>
</organism>
<feature type="region of interest" description="Disordered" evidence="1">
    <location>
        <begin position="97"/>
        <end position="125"/>
    </location>
</feature>
<keyword evidence="3" id="KW-1185">Reference proteome</keyword>